<feature type="modified residue" description="4-aspartylphosphate" evidence="5">
    <location>
        <position position="51"/>
    </location>
</feature>
<proteinExistence type="predicted"/>
<reference evidence="8 9" key="1">
    <citation type="submission" date="2008-10" db="EMBL/GenBank/DDBJ databases">
        <title>Draft genome sequence of Desulvovibrio piger (ATCC 29098).</title>
        <authorList>
            <person name="Sudarsanam P."/>
            <person name="Ley R."/>
            <person name="Guruge J."/>
            <person name="Turnbaugh P.J."/>
            <person name="Mahowald M."/>
            <person name="Liep D."/>
            <person name="Gordon J."/>
        </authorList>
    </citation>
    <scope>NUCLEOTIDE SEQUENCE [LARGE SCALE GENOMIC DNA]</scope>
    <source>
        <strain evidence="8 9">ATCC 29098</strain>
    </source>
</reference>
<dbReference type="Pfam" id="PF25601">
    <property type="entry name" value="AAA_lid_14"/>
    <property type="match status" value="1"/>
</dbReference>
<dbReference type="InterPro" id="IPR009057">
    <property type="entry name" value="Homeodomain-like_sf"/>
</dbReference>
<keyword evidence="1" id="KW-0547">Nucleotide-binding</keyword>
<dbReference type="InterPro" id="IPR002078">
    <property type="entry name" value="Sigma_54_int"/>
</dbReference>
<dbReference type="SMART" id="SM00382">
    <property type="entry name" value="AAA"/>
    <property type="match status" value="1"/>
</dbReference>
<evidence type="ECO:0000256" key="1">
    <source>
        <dbReference type="ARBA" id="ARBA00022741"/>
    </source>
</evidence>
<dbReference type="HOGENOM" id="CLU_000445_0_6_7"/>
<dbReference type="EMBL" id="ABXU01000058">
    <property type="protein sequence ID" value="EEB33237.1"/>
    <property type="molecule type" value="Genomic_DNA"/>
</dbReference>
<evidence type="ECO:0000259" key="7">
    <source>
        <dbReference type="PROSITE" id="PS50110"/>
    </source>
</evidence>
<dbReference type="STRING" id="901.DESPIGER_1878"/>
<dbReference type="Gene3D" id="3.40.50.300">
    <property type="entry name" value="P-loop containing nucleotide triphosphate hydrolases"/>
    <property type="match status" value="1"/>
</dbReference>
<dbReference type="InterPro" id="IPR027417">
    <property type="entry name" value="P-loop_NTPase"/>
</dbReference>
<organism evidence="8 9">
    <name type="scientific">Desulfovibrio piger ATCC 29098</name>
    <dbReference type="NCBI Taxonomy" id="411464"/>
    <lineage>
        <taxon>Bacteria</taxon>
        <taxon>Pseudomonadati</taxon>
        <taxon>Thermodesulfobacteriota</taxon>
        <taxon>Desulfovibrionia</taxon>
        <taxon>Desulfovibrionales</taxon>
        <taxon>Desulfovibrionaceae</taxon>
        <taxon>Desulfovibrio</taxon>
    </lineage>
</organism>
<dbReference type="InterPro" id="IPR025944">
    <property type="entry name" value="Sigma_54_int_dom_CS"/>
</dbReference>
<dbReference type="PROSITE" id="PS00675">
    <property type="entry name" value="SIGMA54_INTERACT_1"/>
    <property type="match status" value="1"/>
</dbReference>
<dbReference type="Pfam" id="PF00158">
    <property type="entry name" value="Sigma54_activat"/>
    <property type="match status" value="1"/>
</dbReference>
<dbReference type="OrthoDB" id="9763792at2"/>
<dbReference type="CDD" id="cd00156">
    <property type="entry name" value="REC"/>
    <property type="match status" value="1"/>
</dbReference>
<reference evidence="8 9" key="2">
    <citation type="submission" date="2008-10" db="EMBL/GenBank/DDBJ databases">
        <authorList>
            <person name="Fulton L."/>
            <person name="Clifton S."/>
            <person name="Fulton B."/>
            <person name="Xu J."/>
            <person name="Minx P."/>
            <person name="Pepin K.H."/>
            <person name="Johnson M."/>
            <person name="Bhonagiri V."/>
            <person name="Nash W.E."/>
            <person name="Mardis E.R."/>
            <person name="Wilson R.K."/>
        </authorList>
    </citation>
    <scope>NUCLEOTIDE SEQUENCE [LARGE SCALE GENOMIC DNA]</scope>
    <source>
        <strain evidence="8 9">ATCC 29098</strain>
    </source>
</reference>
<dbReference type="GO" id="GO:0005524">
    <property type="term" value="F:ATP binding"/>
    <property type="evidence" value="ECO:0007669"/>
    <property type="project" value="UniProtKB-KW"/>
</dbReference>
<keyword evidence="5" id="KW-0597">Phosphoprotein</keyword>
<evidence type="ECO:0000256" key="5">
    <source>
        <dbReference type="PROSITE-ProRule" id="PRU00169"/>
    </source>
</evidence>
<dbReference type="Gene3D" id="1.10.8.60">
    <property type="match status" value="1"/>
</dbReference>
<dbReference type="RefSeq" id="WP_006006943.1">
    <property type="nucleotide sequence ID" value="NZ_DS996359.1"/>
</dbReference>
<dbReference type="PROSITE" id="PS50045">
    <property type="entry name" value="SIGMA54_INTERACT_4"/>
    <property type="match status" value="1"/>
</dbReference>
<accession>B6WUS3</accession>
<dbReference type="PANTHER" id="PTHR32071:SF113">
    <property type="entry name" value="ALGINATE BIOSYNTHESIS TRANSCRIPTIONAL REGULATORY PROTEIN ALGB"/>
    <property type="match status" value="1"/>
</dbReference>
<keyword evidence="2" id="KW-0067">ATP-binding</keyword>
<dbReference type="SUPFAM" id="SSF52172">
    <property type="entry name" value="CheY-like"/>
    <property type="match status" value="1"/>
</dbReference>
<dbReference type="CDD" id="cd00009">
    <property type="entry name" value="AAA"/>
    <property type="match status" value="1"/>
</dbReference>
<dbReference type="SUPFAM" id="SSF52540">
    <property type="entry name" value="P-loop containing nucleoside triphosphate hydrolases"/>
    <property type="match status" value="1"/>
</dbReference>
<feature type="domain" description="Sigma-54 factor interaction" evidence="6">
    <location>
        <begin position="135"/>
        <end position="364"/>
    </location>
</feature>
<dbReference type="GO" id="GO:0006355">
    <property type="term" value="P:regulation of DNA-templated transcription"/>
    <property type="evidence" value="ECO:0007669"/>
    <property type="project" value="InterPro"/>
</dbReference>
<sequence length="481" mass="52650">MARVLVVDDENLMRTMVEVACRRLGHEALCAATLAEGRRLAAAGVDVILLDMLLPDGNGLDAQQELAALPDAPDIVVITGHGDGDAAEKALRGGVWDFLMKPVRVRDVEETLSHVLEARDRRRSRRGLELEPGQVAGSGPAMQAALAQLEQAAHSDVNVLLLGETGVGKELFARTLYRNSHRASRPFVAVDCASLPETLVESHLFGHARGAFTGAERASEGLLRAAHQGTLFLDEVGDLPQGIQGAFLRALELRRFRPVGEVREVESDFRLVAATNQDLEAMSEDGRFRKDLLYRLQGMTIVIPPLRRRRDEIPLLARQAVIRCCRRNGMEEKELSPLLLEMLDEYDWPGNVRELFHTLERACLAAEHAPLLLPAHLTTGLRVAVARSRAGQGRGTGDGPGGREACLPLADAGARACSAPVLPPMPEEGQSFPSLRSWRHEAERHYVAQVRALCGDDARAAARMAGVSRGHWYELLKKYGF</sequence>
<dbReference type="eggNOG" id="COG2204">
    <property type="taxonomic scope" value="Bacteria"/>
</dbReference>
<feature type="domain" description="Response regulatory" evidence="7">
    <location>
        <begin position="3"/>
        <end position="116"/>
    </location>
</feature>
<name>B6WUS3_9BACT</name>
<evidence type="ECO:0000313" key="9">
    <source>
        <dbReference type="Proteomes" id="UP000003676"/>
    </source>
</evidence>
<comment type="caution">
    <text evidence="8">The sequence shown here is derived from an EMBL/GenBank/DDBJ whole genome shotgun (WGS) entry which is preliminary data.</text>
</comment>
<dbReference type="FunFam" id="3.40.50.300:FF:000006">
    <property type="entry name" value="DNA-binding transcriptional regulator NtrC"/>
    <property type="match status" value="1"/>
</dbReference>
<dbReference type="Gene3D" id="3.40.50.2300">
    <property type="match status" value="1"/>
</dbReference>
<evidence type="ECO:0000256" key="2">
    <source>
        <dbReference type="ARBA" id="ARBA00022840"/>
    </source>
</evidence>
<dbReference type="InterPro" id="IPR025662">
    <property type="entry name" value="Sigma_54_int_dom_ATP-bd_1"/>
</dbReference>
<keyword evidence="4" id="KW-0804">Transcription</keyword>
<dbReference type="PROSITE" id="PS00688">
    <property type="entry name" value="SIGMA54_INTERACT_3"/>
    <property type="match status" value="1"/>
</dbReference>
<evidence type="ECO:0000256" key="4">
    <source>
        <dbReference type="ARBA" id="ARBA00023163"/>
    </source>
</evidence>
<gene>
    <name evidence="8" type="ORF">DESPIG_01834</name>
</gene>
<dbReference type="SMART" id="SM00448">
    <property type="entry name" value="REC"/>
    <property type="match status" value="1"/>
</dbReference>
<dbReference type="GO" id="GO:0000160">
    <property type="term" value="P:phosphorelay signal transduction system"/>
    <property type="evidence" value="ECO:0007669"/>
    <property type="project" value="InterPro"/>
</dbReference>
<dbReference type="InterPro" id="IPR058031">
    <property type="entry name" value="AAA_lid_NorR"/>
</dbReference>
<dbReference type="InterPro" id="IPR011006">
    <property type="entry name" value="CheY-like_superfamily"/>
</dbReference>
<evidence type="ECO:0000259" key="6">
    <source>
        <dbReference type="PROSITE" id="PS50045"/>
    </source>
</evidence>
<dbReference type="PROSITE" id="PS50110">
    <property type="entry name" value="RESPONSE_REGULATORY"/>
    <property type="match status" value="1"/>
</dbReference>
<dbReference type="Pfam" id="PF00072">
    <property type="entry name" value="Response_reg"/>
    <property type="match status" value="1"/>
</dbReference>
<evidence type="ECO:0000256" key="3">
    <source>
        <dbReference type="ARBA" id="ARBA00023015"/>
    </source>
</evidence>
<evidence type="ECO:0000313" key="8">
    <source>
        <dbReference type="EMBL" id="EEB33237.1"/>
    </source>
</evidence>
<dbReference type="InterPro" id="IPR003593">
    <property type="entry name" value="AAA+_ATPase"/>
</dbReference>
<dbReference type="SUPFAM" id="SSF46689">
    <property type="entry name" value="Homeodomain-like"/>
    <property type="match status" value="1"/>
</dbReference>
<dbReference type="Proteomes" id="UP000003676">
    <property type="component" value="Unassembled WGS sequence"/>
</dbReference>
<dbReference type="AlphaFoldDB" id="B6WUS3"/>
<protein>
    <submittedName>
        <fullName evidence="8">Sigma-54 interaction domain protein</fullName>
    </submittedName>
</protein>
<dbReference type="InterPro" id="IPR001789">
    <property type="entry name" value="Sig_transdc_resp-reg_receiver"/>
</dbReference>
<keyword evidence="3" id="KW-0805">Transcription regulation</keyword>
<dbReference type="PANTHER" id="PTHR32071">
    <property type="entry name" value="TRANSCRIPTIONAL REGULATORY PROTEIN"/>
    <property type="match status" value="1"/>
</dbReference>